<dbReference type="AlphaFoldDB" id="M2MSS4"/>
<feature type="region of interest" description="Disordered" evidence="1">
    <location>
        <begin position="152"/>
        <end position="175"/>
    </location>
</feature>
<dbReference type="RefSeq" id="XP_007672867.1">
    <property type="nucleotide sequence ID" value="XM_007674677.1"/>
</dbReference>
<feature type="domain" description="FAD dependent oxidoreductase" evidence="2">
    <location>
        <begin position="212"/>
        <end position="596"/>
    </location>
</feature>
<name>M2MSS4_BAUPA</name>
<dbReference type="GeneID" id="19109782"/>
<organism evidence="3 4">
    <name type="scientific">Baudoinia panamericana (strain UAMH 10762)</name>
    <name type="common">Angels' share fungus</name>
    <name type="synonym">Baudoinia compniacensis (strain UAMH 10762)</name>
    <dbReference type="NCBI Taxonomy" id="717646"/>
    <lineage>
        <taxon>Eukaryota</taxon>
        <taxon>Fungi</taxon>
        <taxon>Dikarya</taxon>
        <taxon>Ascomycota</taxon>
        <taxon>Pezizomycotina</taxon>
        <taxon>Dothideomycetes</taxon>
        <taxon>Dothideomycetidae</taxon>
        <taxon>Mycosphaerellales</taxon>
        <taxon>Teratosphaeriaceae</taxon>
        <taxon>Baudoinia</taxon>
    </lineage>
</organism>
<accession>M2MSS4</accession>
<dbReference type="Gene3D" id="3.50.50.60">
    <property type="entry name" value="FAD/NAD(P)-binding domain"/>
    <property type="match status" value="1"/>
</dbReference>
<evidence type="ECO:0000256" key="1">
    <source>
        <dbReference type="SAM" id="MobiDB-lite"/>
    </source>
</evidence>
<gene>
    <name evidence="3" type="ORF">BAUCODRAFT_21618</name>
</gene>
<dbReference type="Proteomes" id="UP000011761">
    <property type="component" value="Unassembled WGS sequence"/>
</dbReference>
<evidence type="ECO:0000313" key="3">
    <source>
        <dbReference type="EMBL" id="EMC99926.1"/>
    </source>
</evidence>
<protein>
    <recommendedName>
        <fullName evidence="2">FAD dependent oxidoreductase domain-containing protein</fullName>
    </recommendedName>
</protein>
<dbReference type="STRING" id="717646.M2MSS4"/>
<reference evidence="3 4" key="1">
    <citation type="journal article" date="2012" name="PLoS Pathog.">
        <title>Diverse lifestyles and strategies of plant pathogenesis encoded in the genomes of eighteen Dothideomycetes fungi.</title>
        <authorList>
            <person name="Ohm R.A."/>
            <person name="Feau N."/>
            <person name="Henrissat B."/>
            <person name="Schoch C.L."/>
            <person name="Horwitz B.A."/>
            <person name="Barry K.W."/>
            <person name="Condon B.J."/>
            <person name="Copeland A.C."/>
            <person name="Dhillon B."/>
            <person name="Glaser F."/>
            <person name="Hesse C.N."/>
            <person name="Kosti I."/>
            <person name="LaButti K."/>
            <person name="Lindquist E.A."/>
            <person name="Lucas S."/>
            <person name="Salamov A.A."/>
            <person name="Bradshaw R.E."/>
            <person name="Ciuffetti L."/>
            <person name="Hamelin R.C."/>
            <person name="Kema G.H.J."/>
            <person name="Lawrence C."/>
            <person name="Scott J.A."/>
            <person name="Spatafora J.W."/>
            <person name="Turgeon B.G."/>
            <person name="de Wit P.J.G.M."/>
            <person name="Zhong S."/>
            <person name="Goodwin S.B."/>
            <person name="Grigoriev I.V."/>
        </authorList>
    </citation>
    <scope>NUCLEOTIDE SEQUENCE [LARGE SCALE GENOMIC DNA]</scope>
    <source>
        <strain evidence="3 4">UAMH 10762</strain>
    </source>
</reference>
<dbReference type="SUPFAM" id="SSF51905">
    <property type="entry name" value="FAD/NAD(P)-binding domain"/>
    <property type="match status" value="1"/>
</dbReference>
<sequence length="623" mass="68917">MSRPEDPSCPPAPPVPPLPRPEDWEEPEGWPLQRDVNHHNDWTRNTSIKTAKCDVCSERITNYSWECEECGKRICSECAEYEYGNSEPQYRFIAKDNLDNKCGCFYQERGGQAPYLRRHMLSLDIIKQPPQRIEEDLKNRQEKAIIKERKKRKAEAIARGEKPEPYTPKKSRKAKLATNDELFPARKLAKQKAKQVPEELADYTHLEGGTTVIVGAGIVGLSIARELATKASENNIQHRVVVVDIRSSYCELASGSCAGLLTVDGLPEELDSLVELAQPAWEELYSTAGFPQATDMVGGNALLVSQEGGKGTDNGPSWYVQDESEVIAKDNWSMGTMFSNTVKLGQWLFNECQQLGVKFHFDRYVCSTTRLSDRDVTSVYICEAANDQMRTNVKCQNLVLANGPWASKVFSGVASKSTVKLKNNTTTAHWIRLGSGKLHDGDRVGLLLPSLAANSSVLHDKITMICHSHDAEATEIILASVDKQSHDRILFRQEALDHNLNGGKTDLGLRYLQQLAASKISTGGKELSLSDSMTAGSSLVSTANNQVPIIDKVRKSGLGRVGTVEEDDQRCGVWLCYGFGMHGTTLAPAAAKVLSRRIFGEPTEIDDSKFAIPEYELPVAEMA</sequence>
<feature type="compositionally biased region" description="Pro residues" evidence="1">
    <location>
        <begin position="7"/>
        <end position="19"/>
    </location>
</feature>
<keyword evidence="4" id="KW-1185">Reference proteome</keyword>
<feature type="region of interest" description="Disordered" evidence="1">
    <location>
        <begin position="1"/>
        <end position="38"/>
    </location>
</feature>
<dbReference type="Pfam" id="PF01266">
    <property type="entry name" value="DAO"/>
    <property type="match status" value="1"/>
</dbReference>
<evidence type="ECO:0000313" key="4">
    <source>
        <dbReference type="Proteomes" id="UP000011761"/>
    </source>
</evidence>
<evidence type="ECO:0000259" key="2">
    <source>
        <dbReference type="Pfam" id="PF01266"/>
    </source>
</evidence>
<dbReference type="GO" id="GO:0005737">
    <property type="term" value="C:cytoplasm"/>
    <property type="evidence" value="ECO:0007669"/>
    <property type="project" value="TreeGrafter"/>
</dbReference>
<dbReference type="OMA" id="VWLCYGF"/>
<dbReference type="HOGENOM" id="CLU_438689_0_0_1"/>
<proteinExistence type="predicted"/>
<dbReference type="InterPro" id="IPR006076">
    <property type="entry name" value="FAD-dep_OxRdtase"/>
</dbReference>
<dbReference type="InterPro" id="IPR036188">
    <property type="entry name" value="FAD/NAD-bd_sf"/>
</dbReference>
<dbReference type="EMBL" id="KB445551">
    <property type="protein sequence ID" value="EMC99926.1"/>
    <property type="molecule type" value="Genomic_DNA"/>
</dbReference>
<dbReference type="KEGG" id="bcom:BAUCODRAFT_21618"/>
<dbReference type="PANTHER" id="PTHR13847">
    <property type="entry name" value="SARCOSINE DEHYDROGENASE-RELATED"/>
    <property type="match status" value="1"/>
</dbReference>
<dbReference type="OrthoDB" id="498204at2759"/>
<dbReference type="eggNOG" id="ENOG502RM2T">
    <property type="taxonomic scope" value="Eukaryota"/>
</dbReference>
<feature type="compositionally biased region" description="Basic and acidic residues" evidence="1">
    <location>
        <begin position="154"/>
        <end position="164"/>
    </location>
</feature>